<feature type="domain" description="E3 ubiquitin-protein ligase synoviolin-like TPR repeats" evidence="11">
    <location>
        <begin position="2"/>
        <end position="68"/>
    </location>
</feature>
<evidence type="ECO:0000256" key="1">
    <source>
        <dbReference type="ARBA" id="ARBA00004370"/>
    </source>
</evidence>
<dbReference type="EMBL" id="PJQM01004832">
    <property type="protein sequence ID" value="RCH83180.1"/>
    <property type="molecule type" value="Genomic_DNA"/>
</dbReference>
<comment type="subcellular location">
    <subcellularLocation>
        <location evidence="1">Membrane</location>
    </subcellularLocation>
</comment>
<reference evidence="12 13" key="1">
    <citation type="journal article" date="2018" name="G3 (Bethesda)">
        <title>Phylogenetic and Phylogenomic Definition of Rhizopus Species.</title>
        <authorList>
            <person name="Gryganskyi A.P."/>
            <person name="Golan J."/>
            <person name="Dolatabadi S."/>
            <person name="Mondo S."/>
            <person name="Robb S."/>
            <person name="Idnurm A."/>
            <person name="Muszewska A."/>
            <person name="Steczkiewicz K."/>
            <person name="Masonjones S."/>
            <person name="Liao H.L."/>
            <person name="Gajdeczka M.T."/>
            <person name="Anike F."/>
            <person name="Vuek A."/>
            <person name="Anishchenko I.M."/>
            <person name="Voigt K."/>
            <person name="de Hoog G.S."/>
            <person name="Smith M.E."/>
            <person name="Heitman J."/>
            <person name="Vilgalys R."/>
            <person name="Stajich J.E."/>
        </authorList>
    </citation>
    <scope>NUCLEOTIDE SEQUENCE [LARGE SCALE GENOMIC DNA]</scope>
    <source>
        <strain evidence="12 13">LSU 92-RS-03</strain>
    </source>
</reference>
<keyword evidence="8 10" id="KW-1133">Transmembrane helix</keyword>
<dbReference type="Pfam" id="PF25563">
    <property type="entry name" value="TPR_SYVN1_N"/>
    <property type="match status" value="1"/>
</dbReference>
<organism evidence="12 13">
    <name type="scientific">Rhizopus stolonifer</name>
    <name type="common">Rhizopus nigricans</name>
    <dbReference type="NCBI Taxonomy" id="4846"/>
    <lineage>
        <taxon>Eukaryota</taxon>
        <taxon>Fungi</taxon>
        <taxon>Fungi incertae sedis</taxon>
        <taxon>Mucoromycota</taxon>
        <taxon>Mucoromycotina</taxon>
        <taxon>Mucoromycetes</taxon>
        <taxon>Mucorales</taxon>
        <taxon>Mucorineae</taxon>
        <taxon>Rhizopodaceae</taxon>
        <taxon>Rhizopus</taxon>
    </lineage>
</organism>
<name>A0A367IZT9_RHIST</name>
<keyword evidence="7" id="KW-0862">Zinc</keyword>
<keyword evidence="5" id="KW-0479">Metal-binding</keyword>
<proteinExistence type="predicted"/>
<dbReference type="AlphaFoldDB" id="A0A367IZT9"/>
<evidence type="ECO:0000256" key="10">
    <source>
        <dbReference type="SAM" id="Phobius"/>
    </source>
</evidence>
<comment type="caution">
    <text evidence="12">The sequence shown here is derived from an EMBL/GenBank/DDBJ whole genome shotgun (WGS) entry which is preliminary data.</text>
</comment>
<evidence type="ECO:0000313" key="12">
    <source>
        <dbReference type="EMBL" id="RCH83180.1"/>
    </source>
</evidence>
<evidence type="ECO:0000313" key="13">
    <source>
        <dbReference type="Proteomes" id="UP000253551"/>
    </source>
</evidence>
<keyword evidence="13" id="KW-1185">Reference proteome</keyword>
<evidence type="ECO:0000256" key="9">
    <source>
        <dbReference type="ARBA" id="ARBA00023136"/>
    </source>
</evidence>
<keyword evidence="4 10" id="KW-0812">Transmembrane</keyword>
<evidence type="ECO:0000256" key="4">
    <source>
        <dbReference type="ARBA" id="ARBA00022692"/>
    </source>
</evidence>
<comment type="pathway">
    <text evidence="2">Protein modification; protein ubiquitination.</text>
</comment>
<keyword evidence="3" id="KW-0808">Transferase</keyword>
<evidence type="ECO:0000256" key="3">
    <source>
        <dbReference type="ARBA" id="ARBA00022679"/>
    </source>
</evidence>
<dbReference type="OrthoDB" id="7759664at2759"/>
<keyword evidence="6" id="KW-0863">Zinc-finger</keyword>
<evidence type="ECO:0000256" key="2">
    <source>
        <dbReference type="ARBA" id="ARBA00004906"/>
    </source>
</evidence>
<dbReference type="STRING" id="4846.A0A367IZT9"/>
<dbReference type="InterPro" id="IPR057992">
    <property type="entry name" value="TPR_SYVN1_N"/>
</dbReference>
<sequence length="68" mass="7294">MRLAIYGCTSSALTAGVILSAVYQHSNFYAACIYLSKSSACMMIILNMGLILPLLFAKGLQAIFFGPL</sequence>
<evidence type="ECO:0000256" key="7">
    <source>
        <dbReference type="ARBA" id="ARBA00022833"/>
    </source>
</evidence>
<protein>
    <submittedName>
        <fullName evidence="12">E3 ubiquitin-protein ligase hrd1</fullName>
    </submittedName>
</protein>
<evidence type="ECO:0000256" key="8">
    <source>
        <dbReference type="ARBA" id="ARBA00022989"/>
    </source>
</evidence>
<evidence type="ECO:0000256" key="5">
    <source>
        <dbReference type="ARBA" id="ARBA00022723"/>
    </source>
</evidence>
<feature type="transmembrane region" description="Helical" evidence="10">
    <location>
        <begin position="44"/>
        <end position="65"/>
    </location>
</feature>
<dbReference type="Proteomes" id="UP000253551">
    <property type="component" value="Unassembled WGS sequence"/>
</dbReference>
<feature type="non-terminal residue" evidence="12">
    <location>
        <position position="68"/>
    </location>
</feature>
<gene>
    <name evidence="12" type="primary">HRD1_2</name>
    <name evidence="12" type="ORF">CU098_009490</name>
</gene>
<evidence type="ECO:0000259" key="11">
    <source>
        <dbReference type="Pfam" id="PF25563"/>
    </source>
</evidence>
<accession>A0A367IZT9</accession>
<evidence type="ECO:0000256" key="6">
    <source>
        <dbReference type="ARBA" id="ARBA00022771"/>
    </source>
</evidence>
<keyword evidence="9 10" id="KW-0472">Membrane</keyword>